<dbReference type="GeneID" id="81470035"/>
<sequence length="226" mass="24526">MHGARIVPILLAALAAGCASTPAVPWQSLAGVAQWRSVGESALDPRWQASDGELALTAAGSGDIISVAAYDDFELEFEWRLPAGGNSGVFYRAVDASPVWARAVEYQLLDDREAEDRIVPSHRAGAVYDLVAPRQDALRPIDAYNHARIVACGPHVEHWLNGVRVATYDLDSDDWKRRVAGSKFAGQLDFATARRGHLALQDHGNAVYLRGMRIRALGKDCKPASL</sequence>
<reference evidence="2 3" key="1">
    <citation type="submission" date="2020-08" db="EMBL/GenBank/DDBJ databases">
        <title>Streptomycin Non-resistant strain, P. mexicana.</title>
        <authorList>
            <person name="Ganesh-Kumar S."/>
            <person name="Zhe T."/>
            <person name="Yu Z."/>
            <person name="Min Y."/>
        </authorList>
    </citation>
    <scope>NUCLEOTIDE SEQUENCE [LARGE SCALE GENOMIC DNA]</scope>
    <source>
        <strain evidence="2 3">GTZY2</strain>
    </source>
</reference>
<protein>
    <submittedName>
        <fullName evidence="2">DUF1080 domain-containing protein</fullName>
    </submittedName>
</protein>
<dbReference type="Proteomes" id="UP000515838">
    <property type="component" value="Chromosome"/>
</dbReference>
<dbReference type="AlphaFoldDB" id="A0A7G9TEL0"/>
<evidence type="ECO:0000313" key="3">
    <source>
        <dbReference type="Proteomes" id="UP000515838"/>
    </source>
</evidence>
<gene>
    <name evidence="2" type="ORF">IAE60_03595</name>
</gene>
<dbReference type="GO" id="GO:0016787">
    <property type="term" value="F:hydrolase activity"/>
    <property type="evidence" value="ECO:0007669"/>
    <property type="project" value="InterPro"/>
</dbReference>
<evidence type="ECO:0000313" key="2">
    <source>
        <dbReference type="EMBL" id="QNN78535.1"/>
    </source>
</evidence>
<organism evidence="2 3">
    <name type="scientific">Pseudoxanthomonas mexicana</name>
    <dbReference type="NCBI Taxonomy" id="128785"/>
    <lineage>
        <taxon>Bacteria</taxon>
        <taxon>Pseudomonadati</taxon>
        <taxon>Pseudomonadota</taxon>
        <taxon>Gammaproteobacteria</taxon>
        <taxon>Lysobacterales</taxon>
        <taxon>Lysobacteraceae</taxon>
        <taxon>Pseudoxanthomonas</taxon>
    </lineage>
</organism>
<dbReference type="PROSITE" id="PS51257">
    <property type="entry name" value="PROKAR_LIPOPROTEIN"/>
    <property type="match status" value="1"/>
</dbReference>
<feature type="domain" description="3-keto-alpha-glucoside-1,2-lyase/3-keto-2-hydroxy-glucal hydratase" evidence="1">
    <location>
        <begin position="32"/>
        <end position="215"/>
    </location>
</feature>
<dbReference type="InterPro" id="IPR010496">
    <property type="entry name" value="AL/BT2_dom"/>
</dbReference>
<evidence type="ECO:0000259" key="1">
    <source>
        <dbReference type="Pfam" id="PF06439"/>
    </source>
</evidence>
<dbReference type="RefSeq" id="WP_187573903.1">
    <property type="nucleotide sequence ID" value="NZ_CP060731.1"/>
</dbReference>
<proteinExistence type="predicted"/>
<name>A0A7G9TEL0_PSEMX</name>
<dbReference type="EMBL" id="CP060731">
    <property type="protein sequence ID" value="QNN78535.1"/>
    <property type="molecule type" value="Genomic_DNA"/>
</dbReference>
<dbReference type="Gene3D" id="2.60.120.560">
    <property type="entry name" value="Exo-inulinase, domain 1"/>
    <property type="match status" value="1"/>
</dbReference>
<accession>A0A7G9TEL0</accession>
<dbReference type="Pfam" id="PF06439">
    <property type="entry name" value="3keto-disac_hyd"/>
    <property type="match status" value="1"/>
</dbReference>